<feature type="compositionally biased region" description="Basic residues" evidence="1">
    <location>
        <begin position="1121"/>
        <end position="1130"/>
    </location>
</feature>
<sequence>MAKINYRSGYIRRSSPFVHSHRCDYIVSNDGKTVYYRASSVSPAAPRCSIYRKQTSGRLPKVDKHLDLVESCEEENTDYVRPYETPYRNKVHAAYSPYEKEVTTCDIHRNNEEPVKDRKNDGSDDILDVHSGDYLEKVEPRSFIDILKYDLNTYADWLTPETNRTKLQTTASPISQYGDVFSGDGDTQGTLLDYVKPQLDTDKYCVTPTKHDRFAEKTVLGPNETPLRSPVRSLFGAMKNLRRRIHSKSQDSSWSDAYNVSTKRVESSLRARLRSRSSSPMKGTSDTPNKQTDDICTAMTPNEEIDASVAHLFEGVLPEKKTSGRRFQWKGFVDDASPLVVPKSILTKIHSREQEKAGATVVQKKQDDMQVFKKHDKRNDFLEDFIMPVEADKSCKLYLKGYQSRRASRQQHIVKDYDYKTVAGGDRSMLYKLKTLKPVTPQLKSCVPNLHLPEQKSTLGAINIPLSAPTNDYLLARTIVDMNTTFIGQKHVDFLQKSERVPSNIELSRIINSTSASASEEEFKRHITKAILDLENFTDDGNLDDDDFFETTSPEKGETEEDTDYEKAEPIVLPTPYEEAIKSKLISSITLESEPSTPSDNGDFLAFVPPREALTKKGTMLTIKSRMQTLHLGQKIETQSERVSFNIPEEPRQSSEGVVTSDVTSRTASSLGSHEAVARVTEEAEESLDYKSMLSRSASSAYLGNDALLALSHQSSLQHDHELMGALSPPRLVTFSTDNDGVSLTKSATEMPIIRVNTSKLGSSLSLKLQSSLSRKGTLYYKDDMEALDIEPTEDVEPQMSSPSPDDDVETIYQEERAFIPSAHGSRLSSSVTSKRIGTSEEITEMQSNEGHVLDEHNEGETVMDDQVSMHEEHEEVISSVHAMDYYTRDLMSHGEEGVWENTDVQQADGDVRSASTRPYGSLSKASLPSSFDGYNVGTVEAPADTVEVVDTEEPLTELLSVAPYTEMHDAEPQSLTMNDEGHDDATELEKLGSLEKLETKKSTSLCDELDTAVPEGTAPTTQASIRVPSHKDSVVIAEDVAAPEDEQEEHLEKDEQQNDEQEEEPSGVQQESLSEATQEVVEPDIPKPEAPAKVEGEVKKKKKKKKHKKEGDEEGEEKHKKGKKKKKRRNAMEIGDDRPRPLRHLVDRQLKEGFTATVYIVSSNKTATSSLCTVKFDYDKDKLVFETASNIFDIDASSVVAEEIPTLPGAPVLLKLTVCNRKSSAVVIQSTCERNLNVLGGTVGWAMAAGAGGEQKCNNEFDKTLKESGLHSYGASNALDGESLKSNDKSTFGGSSDDASYNDDSSHSTKGKKGKKKDTSKKKTVEEKETASKVSFSDDNTGYLPSSPRNKKSTDNDSTTSSARDQRGLLSRLLLRKRLSKTLRD</sequence>
<reference evidence="2" key="1">
    <citation type="submission" date="2023-08" db="EMBL/GenBank/DDBJ databases">
        <title>Draft sequence of the Babesia gibsoni genome.</title>
        <authorList>
            <person name="Yamagishi J.Y."/>
            <person name="Xuan X.X."/>
        </authorList>
    </citation>
    <scope>NUCLEOTIDE SEQUENCE</scope>
    <source>
        <strain evidence="2">Azabu</strain>
    </source>
</reference>
<evidence type="ECO:0000313" key="2">
    <source>
        <dbReference type="EMBL" id="KAK1444614.1"/>
    </source>
</evidence>
<feature type="compositionally biased region" description="Polar residues" evidence="1">
    <location>
        <begin position="1335"/>
        <end position="1349"/>
    </location>
</feature>
<feature type="compositionally biased region" description="Polar residues" evidence="1">
    <location>
        <begin position="1068"/>
        <end position="1078"/>
    </location>
</feature>
<feature type="region of interest" description="Disordered" evidence="1">
    <location>
        <begin position="543"/>
        <end position="565"/>
    </location>
</feature>
<proteinExistence type="predicted"/>
<feature type="region of interest" description="Disordered" evidence="1">
    <location>
        <begin position="1042"/>
        <end position="1140"/>
    </location>
</feature>
<feature type="compositionally biased region" description="Basic residues" evidence="1">
    <location>
        <begin position="1375"/>
        <end position="1386"/>
    </location>
</feature>
<protein>
    <submittedName>
        <fullName evidence="2">Uncharacterized protein</fullName>
    </submittedName>
</protein>
<feature type="compositionally biased region" description="Basic and acidic residues" evidence="1">
    <location>
        <begin position="1085"/>
        <end position="1099"/>
    </location>
</feature>
<feature type="region of interest" description="Disordered" evidence="1">
    <location>
        <begin position="265"/>
        <end position="295"/>
    </location>
</feature>
<evidence type="ECO:0000313" key="3">
    <source>
        <dbReference type="Proteomes" id="UP001230268"/>
    </source>
</evidence>
<feature type="region of interest" description="Disordered" evidence="1">
    <location>
        <begin position="1278"/>
        <end position="1386"/>
    </location>
</feature>
<organism evidence="2 3">
    <name type="scientific">Babesia gibsoni</name>
    <dbReference type="NCBI Taxonomy" id="33632"/>
    <lineage>
        <taxon>Eukaryota</taxon>
        <taxon>Sar</taxon>
        <taxon>Alveolata</taxon>
        <taxon>Apicomplexa</taxon>
        <taxon>Aconoidasida</taxon>
        <taxon>Piroplasmida</taxon>
        <taxon>Babesiidae</taxon>
        <taxon>Babesia</taxon>
    </lineage>
</organism>
<gene>
    <name evidence="2" type="ORF">BgAZ_105200</name>
</gene>
<dbReference type="EMBL" id="JAVEPI010000001">
    <property type="protein sequence ID" value="KAK1444614.1"/>
    <property type="molecule type" value="Genomic_DNA"/>
</dbReference>
<feature type="region of interest" description="Disordered" evidence="1">
    <location>
        <begin position="1013"/>
        <end position="1032"/>
    </location>
</feature>
<name>A0AAD8UVZ4_BABGI</name>
<feature type="compositionally biased region" description="Basic residues" evidence="1">
    <location>
        <begin position="1100"/>
        <end position="1109"/>
    </location>
</feature>
<accession>A0AAD8UVZ4</accession>
<comment type="caution">
    <text evidence="2">The sequence shown here is derived from an EMBL/GenBank/DDBJ whole genome shotgun (WGS) entry which is preliminary data.</text>
</comment>
<evidence type="ECO:0000256" key="1">
    <source>
        <dbReference type="SAM" id="MobiDB-lite"/>
    </source>
</evidence>
<feature type="compositionally biased region" description="Basic and acidic residues" evidence="1">
    <location>
        <begin position="1322"/>
        <end position="1332"/>
    </location>
</feature>
<keyword evidence="3" id="KW-1185">Reference proteome</keyword>
<dbReference type="Proteomes" id="UP001230268">
    <property type="component" value="Unassembled WGS sequence"/>
</dbReference>
<feature type="compositionally biased region" description="Basic residues" evidence="1">
    <location>
        <begin position="1310"/>
        <end position="1321"/>
    </location>
</feature>
<feature type="compositionally biased region" description="Polar residues" evidence="1">
    <location>
        <begin position="280"/>
        <end position="290"/>
    </location>
</feature>